<evidence type="ECO:0000313" key="3">
    <source>
        <dbReference type="Proteomes" id="UP001059597"/>
    </source>
</evidence>
<dbReference type="EMBL" id="AP026074">
    <property type="protein sequence ID" value="BDM74273.1"/>
    <property type="molecule type" value="Genomic_DNA"/>
</dbReference>
<organism evidence="2 3">
    <name type="scientific">Streptomyces nigrescens</name>
    <dbReference type="NCBI Taxonomy" id="1920"/>
    <lineage>
        <taxon>Bacteria</taxon>
        <taxon>Bacillati</taxon>
        <taxon>Actinomycetota</taxon>
        <taxon>Actinomycetes</taxon>
        <taxon>Kitasatosporales</taxon>
        <taxon>Streptomycetaceae</taxon>
        <taxon>Streptomyces</taxon>
    </lineage>
</organism>
<evidence type="ECO:0000256" key="1">
    <source>
        <dbReference type="SAM" id="MobiDB-lite"/>
    </source>
</evidence>
<feature type="region of interest" description="Disordered" evidence="1">
    <location>
        <begin position="1"/>
        <end position="22"/>
    </location>
</feature>
<protein>
    <recommendedName>
        <fullName evidence="4">Transposase</fullName>
    </recommendedName>
</protein>
<sequence>MISGLPSAAGTTSPGSHPASCSLAGRRRHVALIIREDSGGFAVGGTQDGLALVPGMRDDMVPPPLLRTLYEDRGYGDALRKGIRKSRRGGIRTSEEGA</sequence>
<dbReference type="Proteomes" id="UP001059597">
    <property type="component" value="Plasmid SNP1"/>
</dbReference>
<evidence type="ECO:0000313" key="2">
    <source>
        <dbReference type="EMBL" id="BDM74273.1"/>
    </source>
</evidence>
<name>A0ABM8A6G6_STRNI</name>
<keyword evidence="3" id="KW-1185">Reference proteome</keyword>
<proteinExistence type="predicted"/>
<gene>
    <name evidence="2" type="ORF">HEK616_77600</name>
</gene>
<keyword evidence="2" id="KW-0614">Plasmid</keyword>
<accession>A0ABM8A6G6</accession>
<geneLocation type="plasmid" evidence="2 3">
    <name>SNP1</name>
</geneLocation>
<evidence type="ECO:0008006" key="4">
    <source>
        <dbReference type="Google" id="ProtNLM"/>
    </source>
</evidence>
<reference evidence="2" key="1">
    <citation type="submission" date="2022-06" db="EMBL/GenBank/DDBJ databases">
        <title>Complete genome sequence of Streptomyces nigrescens HEK616.</title>
        <authorList>
            <person name="Asamizu S."/>
            <person name="Onaka H."/>
        </authorList>
    </citation>
    <scope>NUCLEOTIDE SEQUENCE</scope>
    <source>
        <strain evidence="2">HEK616</strain>
        <plasmid evidence="2">SNP1</plasmid>
    </source>
</reference>